<proteinExistence type="inferred from homology"/>
<evidence type="ECO:0000256" key="10">
    <source>
        <dbReference type="ARBA" id="ARBA00022949"/>
    </source>
</evidence>
<sequence>MRFYTDRVTSRTGGAVDISYLFTAGIFVQIALLFYVLGLLVRNELLLRGLLLIGTMFYILYYYFVSDVPLWDAIFASAMIGLANVIMILVILREKSTLGMSDDMLALYGTFTTLNPGQFRKIMRHADWITAPEDLPICTRGVRSDYLYLVSKGQVILRDDGRNVAVGSGNFIGEISFLLDCPATADVIAMQGTELVRWDRQKLMSLMHKSVRLSNAIGALFNADIARKLSVSWPKDQAHRE</sequence>
<evidence type="ECO:0000313" key="16">
    <source>
        <dbReference type="EMBL" id="MCB5200470.1"/>
    </source>
</evidence>
<keyword evidence="7" id="KW-1003">Cell membrane</keyword>
<keyword evidence="8 14" id="KW-0812">Transmembrane</keyword>
<dbReference type="Pfam" id="PF04831">
    <property type="entry name" value="POPDC1-3"/>
    <property type="match status" value="1"/>
</dbReference>
<dbReference type="InterPro" id="IPR006916">
    <property type="entry name" value="POPDC1-3"/>
</dbReference>
<evidence type="ECO:0000256" key="6">
    <source>
        <dbReference type="ARBA" id="ARBA00022473"/>
    </source>
</evidence>
<accession>A0ABS8BXK0</accession>
<keyword evidence="6" id="KW-0217">Developmental protein</keyword>
<reference evidence="16" key="1">
    <citation type="submission" date="2021-10" db="EMBL/GenBank/DDBJ databases">
        <title>Loktanella gaetbuli sp. nov., isolated from a tidal flat.</title>
        <authorList>
            <person name="Park S."/>
            <person name="Yoon J.-H."/>
        </authorList>
    </citation>
    <scope>NUCLEOTIDE SEQUENCE</scope>
    <source>
        <strain evidence="16">TSTF-M6</strain>
    </source>
</reference>
<dbReference type="SMART" id="SM00100">
    <property type="entry name" value="cNMP"/>
    <property type="match status" value="1"/>
</dbReference>
<keyword evidence="17" id="KW-1185">Reference proteome</keyword>
<dbReference type="PANTHER" id="PTHR12101">
    <property type="entry name" value="POPEYE DOMAIN CONTAINING PROTEIN"/>
    <property type="match status" value="1"/>
</dbReference>
<dbReference type="Gene3D" id="2.60.120.10">
    <property type="entry name" value="Jelly Rolls"/>
    <property type="match status" value="1"/>
</dbReference>
<evidence type="ECO:0000256" key="7">
    <source>
        <dbReference type="ARBA" id="ARBA00022475"/>
    </source>
</evidence>
<keyword evidence="9" id="KW-0130">Cell adhesion</keyword>
<dbReference type="PROSITE" id="PS50042">
    <property type="entry name" value="CNMP_BINDING_3"/>
    <property type="match status" value="1"/>
</dbReference>
<dbReference type="InterPro" id="IPR014710">
    <property type="entry name" value="RmlC-like_jellyroll"/>
</dbReference>
<dbReference type="PANTHER" id="PTHR12101:SF17">
    <property type="entry name" value="BLOOD VESSEL EPICARDIAL SUBSTANCE"/>
    <property type="match status" value="1"/>
</dbReference>
<gene>
    <name evidence="16" type="ORF">LGQ03_14570</name>
</gene>
<evidence type="ECO:0000313" key="17">
    <source>
        <dbReference type="Proteomes" id="UP001138961"/>
    </source>
</evidence>
<comment type="caution">
    <text evidence="16">The sequence shown here is derived from an EMBL/GenBank/DDBJ whole genome shotgun (WGS) entry which is preliminary data.</text>
</comment>
<evidence type="ECO:0000256" key="4">
    <source>
        <dbReference type="ARBA" id="ARBA00007146"/>
    </source>
</evidence>
<dbReference type="CDD" id="cd00038">
    <property type="entry name" value="CAP_ED"/>
    <property type="match status" value="1"/>
</dbReference>
<dbReference type="EMBL" id="JAJATZ010000008">
    <property type="protein sequence ID" value="MCB5200470.1"/>
    <property type="molecule type" value="Genomic_DNA"/>
</dbReference>
<keyword evidence="11 14" id="KW-1133">Transmembrane helix</keyword>
<name>A0ABS8BXK0_9RHOB</name>
<feature type="transmembrane region" description="Helical" evidence="14">
    <location>
        <begin position="45"/>
        <end position="64"/>
    </location>
</feature>
<evidence type="ECO:0000256" key="12">
    <source>
        <dbReference type="ARBA" id="ARBA00023136"/>
    </source>
</evidence>
<evidence type="ECO:0000256" key="3">
    <source>
        <dbReference type="ARBA" id="ARBA00004435"/>
    </source>
</evidence>
<protein>
    <submittedName>
        <fullName evidence="16">Cyclic nucleotide-binding domain-containing protein</fullName>
    </submittedName>
</protein>
<dbReference type="SUPFAM" id="SSF51206">
    <property type="entry name" value="cAMP-binding domain-like"/>
    <property type="match status" value="1"/>
</dbReference>
<evidence type="ECO:0000259" key="15">
    <source>
        <dbReference type="PROSITE" id="PS50042"/>
    </source>
</evidence>
<evidence type="ECO:0000256" key="1">
    <source>
        <dbReference type="ARBA" id="ARBA00004124"/>
    </source>
</evidence>
<comment type="subcellular location">
    <subcellularLocation>
        <location evidence="3">Cell junction</location>
        <location evidence="3">Tight junction</location>
    </subcellularLocation>
    <subcellularLocation>
        <location evidence="1">Lateral cell membrane</location>
    </subcellularLocation>
    <subcellularLocation>
        <location evidence="2">Membrane</location>
        <topology evidence="2">Multi-pass membrane protein</topology>
    </subcellularLocation>
</comment>
<feature type="transmembrane region" description="Helical" evidence="14">
    <location>
        <begin position="70"/>
        <end position="92"/>
    </location>
</feature>
<organism evidence="16 17">
    <name type="scientific">Loktanella gaetbuli</name>
    <dbReference type="NCBI Taxonomy" id="2881335"/>
    <lineage>
        <taxon>Bacteria</taxon>
        <taxon>Pseudomonadati</taxon>
        <taxon>Pseudomonadota</taxon>
        <taxon>Alphaproteobacteria</taxon>
        <taxon>Rhodobacterales</taxon>
        <taxon>Roseobacteraceae</taxon>
        <taxon>Loktanella</taxon>
    </lineage>
</organism>
<keyword evidence="13" id="KW-0325">Glycoprotein</keyword>
<keyword evidence="12 14" id="KW-0472">Membrane</keyword>
<evidence type="ECO:0000256" key="14">
    <source>
        <dbReference type="SAM" id="Phobius"/>
    </source>
</evidence>
<evidence type="ECO:0000256" key="11">
    <source>
        <dbReference type="ARBA" id="ARBA00022989"/>
    </source>
</evidence>
<dbReference type="RefSeq" id="WP_226748988.1">
    <property type="nucleotide sequence ID" value="NZ_JAJATZ010000008.1"/>
</dbReference>
<dbReference type="InterPro" id="IPR000595">
    <property type="entry name" value="cNMP-bd_dom"/>
</dbReference>
<dbReference type="InterPro" id="IPR018490">
    <property type="entry name" value="cNMP-bd_dom_sf"/>
</dbReference>
<evidence type="ECO:0000256" key="8">
    <source>
        <dbReference type="ARBA" id="ARBA00022692"/>
    </source>
</evidence>
<evidence type="ECO:0000256" key="5">
    <source>
        <dbReference type="ARBA" id="ARBA00022427"/>
    </source>
</evidence>
<evidence type="ECO:0000256" key="13">
    <source>
        <dbReference type="ARBA" id="ARBA00023180"/>
    </source>
</evidence>
<evidence type="ECO:0000256" key="2">
    <source>
        <dbReference type="ARBA" id="ARBA00004141"/>
    </source>
</evidence>
<feature type="domain" description="Cyclic nucleotide-binding" evidence="15">
    <location>
        <begin position="110"/>
        <end position="210"/>
    </location>
</feature>
<keyword evidence="10" id="KW-0965">Cell junction</keyword>
<evidence type="ECO:0000256" key="9">
    <source>
        <dbReference type="ARBA" id="ARBA00022889"/>
    </source>
</evidence>
<feature type="transmembrane region" description="Helical" evidence="14">
    <location>
        <begin position="20"/>
        <end position="38"/>
    </location>
</feature>
<keyword evidence="5" id="KW-0796">Tight junction</keyword>
<dbReference type="Proteomes" id="UP001138961">
    <property type="component" value="Unassembled WGS sequence"/>
</dbReference>
<dbReference type="Pfam" id="PF00027">
    <property type="entry name" value="cNMP_binding"/>
    <property type="match status" value="1"/>
</dbReference>
<comment type="similarity">
    <text evidence="4">Belongs to the popeye family.</text>
</comment>
<dbReference type="InterPro" id="IPR055272">
    <property type="entry name" value="POPDC1-3_dom"/>
</dbReference>